<evidence type="ECO:0000313" key="3">
    <source>
        <dbReference type="EMBL" id="KAB7789673.1"/>
    </source>
</evidence>
<dbReference type="SUPFAM" id="SSF52540">
    <property type="entry name" value="P-loop containing nucleoside triphosphate hydrolases"/>
    <property type="match status" value="1"/>
</dbReference>
<evidence type="ECO:0000313" key="4">
    <source>
        <dbReference type="Proteomes" id="UP000441772"/>
    </source>
</evidence>
<protein>
    <submittedName>
        <fullName evidence="3">RNA helicase</fullName>
    </submittedName>
</protein>
<feature type="domain" description="DUF8090" evidence="2">
    <location>
        <begin position="245"/>
        <end position="328"/>
    </location>
</feature>
<dbReference type="AlphaFoldDB" id="A0A6I1GDD6"/>
<keyword evidence="3" id="KW-0347">Helicase</keyword>
<gene>
    <name evidence="3" type="ORF">F7D09_1807</name>
</gene>
<sequence length="504" mass="56602">MFNEGIDIPAVNQIVMLRSTESSIIFTQQLGRGLRKFPHKDSVVVIDFIGNYANNFLIPVALYGNTGDRDIARKNLQRRSIGLSSISFDPIAKERVLKSLDTADWSEMKRLSEQYRQVRYELGRIPMLTDIYEYDPSLPYTLASKRNNYLDFVRSREKSLGGGKKGGISFEDQLDPVSEVEDAILKMATELLLPGIRPHELVILERLCRFADERIDAADASDAGAGTGWQAPGPVGRAELASAIRAGFPQVDLSEAQFDSAVSVLDYSYFTGPNRKRFGEQPLVEIVPGSDDGNGTRYRLSDAFAAMLATNRTFRIFFADTLRVGLRNCRDMVREAAGRQRAFDRAFLYERKYSMADVMRLCGWKKENTPQNVGGYLLDKDTNTMPIFVKYAASQYEDEFLNAQEMKYYSKNGRTPGSPEFQWAASDGGSGPEWNRTHFVPLFVMRKAEEADGKYYYVGHVAAFDHPTLTTKPNAAGDGTVKVTLSTLRLAKPLDPELYRHLTS</sequence>
<dbReference type="PANTHER" id="PTHR47396:SF1">
    <property type="entry name" value="ATP-DEPENDENT HELICASE IRC3-RELATED"/>
    <property type="match status" value="1"/>
</dbReference>
<dbReference type="GO" id="GO:0004386">
    <property type="term" value="F:helicase activity"/>
    <property type="evidence" value="ECO:0007669"/>
    <property type="project" value="UniProtKB-KW"/>
</dbReference>
<organism evidence="3 4">
    <name type="scientific">Bifidobacterium leontopitheci</name>
    <dbReference type="NCBI Taxonomy" id="2650774"/>
    <lineage>
        <taxon>Bacteria</taxon>
        <taxon>Bacillati</taxon>
        <taxon>Actinomycetota</taxon>
        <taxon>Actinomycetes</taxon>
        <taxon>Bifidobacteriales</taxon>
        <taxon>Bifidobacteriaceae</taxon>
        <taxon>Bifidobacterium</taxon>
    </lineage>
</organism>
<dbReference type="Gene3D" id="3.40.50.300">
    <property type="entry name" value="P-loop containing nucleotide triphosphate hydrolases"/>
    <property type="match status" value="1"/>
</dbReference>
<proteinExistence type="predicted"/>
<dbReference type="Pfam" id="PF26350">
    <property type="entry name" value="DUF8090"/>
    <property type="match status" value="2"/>
</dbReference>
<dbReference type="PANTHER" id="PTHR47396">
    <property type="entry name" value="TYPE I RESTRICTION ENZYME ECOKI R PROTEIN"/>
    <property type="match status" value="1"/>
</dbReference>
<evidence type="ECO:0000259" key="2">
    <source>
        <dbReference type="Pfam" id="PF26350"/>
    </source>
</evidence>
<keyword evidence="4" id="KW-1185">Reference proteome</keyword>
<keyword evidence="3" id="KW-0378">Hydrolase</keyword>
<reference evidence="3 4" key="1">
    <citation type="submission" date="2019-09" db="EMBL/GenBank/DDBJ databases">
        <title>Characterization of the phylogenetic diversity of two novel species belonging to the genus Bifidobacterium: Bifidobacterium cebidarum sp. nov. and Bifidobacterium leontopitheci sp. nov.</title>
        <authorList>
            <person name="Lugli G.A."/>
            <person name="Duranti S."/>
            <person name="Milani C."/>
            <person name="Turroni F."/>
            <person name="Ventura M."/>
        </authorList>
    </citation>
    <scope>NUCLEOTIDE SEQUENCE [LARGE SCALE GENOMIC DNA]</scope>
    <source>
        <strain evidence="3 4">LMG 31471</strain>
    </source>
</reference>
<dbReference type="InterPro" id="IPR058403">
    <property type="entry name" value="DUF8090"/>
</dbReference>
<dbReference type="InterPro" id="IPR021835">
    <property type="entry name" value="DUF3427"/>
</dbReference>
<dbReference type="Pfam" id="PF11907">
    <property type="entry name" value="DUF3427"/>
    <property type="match status" value="1"/>
</dbReference>
<dbReference type="InterPro" id="IPR050742">
    <property type="entry name" value="Helicase_Restrict-Modif_Enz"/>
</dbReference>
<accession>A0A6I1GDD6</accession>
<evidence type="ECO:0000259" key="1">
    <source>
        <dbReference type="Pfam" id="PF11907"/>
    </source>
</evidence>
<keyword evidence="3" id="KW-0067">ATP-binding</keyword>
<dbReference type="EMBL" id="WBVT01000036">
    <property type="protein sequence ID" value="KAB7789673.1"/>
    <property type="molecule type" value="Genomic_DNA"/>
</dbReference>
<feature type="domain" description="DUF3427" evidence="1">
    <location>
        <begin position="347"/>
        <end position="502"/>
    </location>
</feature>
<dbReference type="GO" id="GO:0005829">
    <property type="term" value="C:cytosol"/>
    <property type="evidence" value="ECO:0007669"/>
    <property type="project" value="TreeGrafter"/>
</dbReference>
<dbReference type="Proteomes" id="UP000441772">
    <property type="component" value="Unassembled WGS sequence"/>
</dbReference>
<keyword evidence="3" id="KW-0547">Nucleotide-binding</keyword>
<dbReference type="InterPro" id="IPR027417">
    <property type="entry name" value="P-loop_NTPase"/>
</dbReference>
<name>A0A6I1GDD6_9BIFI</name>
<feature type="domain" description="DUF8090" evidence="2">
    <location>
        <begin position="111"/>
        <end position="209"/>
    </location>
</feature>
<comment type="caution">
    <text evidence="3">The sequence shown here is derived from an EMBL/GenBank/DDBJ whole genome shotgun (WGS) entry which is preliminary data.</text>
</comment>